<dbReference type="PANTHER" id="PTHR13261:SF0">
    <property type="entry name" value="BRCA2 AND CDKN1A-INTERACTING PROTEIN"/>
    <property type="match status" value="1"/>
</dbReference>
<sequence length="302" mass="34006">MSAPTKKVARHEDMEKGDNSSDSEYDSDPAEEGYTGGEEIQVTFEGRVPSDPDFHGIKQLLKQLFLKAHINLSELTEILIGQSNIGSVVKQSAADEDMEDDEDDESDVNDVFGITTVVNITNKKHVECVQQLRQLLTDLAEEHADDRIKAFVQKLLSNDSQNVGLLINERFVNIPPQISVPLLQGLNKEIQSARDKKMPYDFQYYILISKLYKTDPTTTSKKKKNKQTGQPEPDILFSNAEEEVFDEESDLKFEFSVKNESDSGMVGGWMEDDATMTPYRRVLIISASKMDTIISKINAFVN</sequence>
<dbReference type="EMBL" id="HBUF01352124">
    <property type="protein sequence ID" value="CAG6714696.1"/>
    <property type="molecule type" value="Transcribed_RNA"/>
</dbReference>
<dbReference type="EMBL" id="HBUF01608225">
    <property type="protein sequence ID" value="CAG6778112.1"/>
    <property type="molecule type" value="Transcribed_RNA"/>
</dbReference>
<evidence type="ECO:0000256" key="1">
    <source>
        <dbReference type="ARBA" id="ARBA00006781"/>
    </source>
</evidence>
<evidence type="ECO:0000313" key="4">
    <source>
        <dbReference type="EMBL" id="CAG6648775.1"/>
    </source>
</evidence>
<feature type="region of interest" description="Disordered" evidence="3">
    <location>
        <begin position="1"/>
        <end position="36"/>
    </location>
</feature>
<dbReference type="EMBL" id="HBUF01252903">
    <property type="protein sequence ID" value="CAG6680640.1"/>
    <property type="molecule type" value="Transcribed_RNA"/>
</dbReference>
<accession>A0A8D8RCZ7</accession>
<dbReference type="Pfam" id="PF13862">
    <property type="entry name" value="BCCIP"/>
    <property type="match status" value="1"/>
</dbReference>
<dbReference type="AlphaFoldDB" id="A0A8D8RCZ7"/>
<dbReference type="PANTHER" id="PTHR13261">
    <property type="entry name" value="BRCA2 AND CDKN1A INTERACTING PROTEIN"/>
    <property type="match status" value="1"/>
</dbReference>
<evidence type="ECO:0000256" key="3">
    <source>
        <dbReference type="SAM" id="MobiDB-lite"/>
    </source>
</evidence>
<reference evidence="4" key="1">
    <citation type="submission" date="2021-05" db="EMBL/GenBank/DDBJ databases">
        <authorList>
            <person name="Alioto T."/>
            <person name="Alioto T."/>
            <person name="Gomez Garrido J."/>
        </authorList>
    </citation>
    <scope>NUCLEOTIDE SEQUENCE</scope>
</reference>
<evidence type="ECO:0000256" key="2">
    <source>
        <dbReference type="PIRNR" id="PIRNR028983"/>
    </source>
</evidence>
<name>A0A8D8RCZ7_9HEMI</name>
<dbReference type="EMBL" id="HBUF01608223">
    <property type="protein sequence ID" value="CAG6778110.1"/>
    <property type="molecule type" value="Transcribed_RNA"/>
</dbReference>
<dbReference type="EMBL" id="HBUF01608220">
    <property type="protein sequence ID" value="CAG6778107.1"/>
    <property type="molecule type" value="Transcribed_RNA"/>
</dbReference>
<dbReference type="EMBL" id="HBUF01154056">
    <property type="protein sequence ID" value="CAG6648775.1"/>
    <property type="molecule type" value="Transcribed_RNA"/>
</dbReference>
<dbReference type="EMBL" id="HBUF01608222">
    <property type="protein sequence ID" value="CAG6778109.1"/>
    <property type="molecule type" value="Transcribed_RNA"/>
</dbReference>
<feature type="compositionally biased region" description="Basic and acidic residues" evidence="3">
    <location>
        <begin position="10"/>
        <end position="19"/>
    </location>
</feature>
<feature type="compositionally biased region" description="Acidic residues" evidence="3">
    <location>
        <begin position="21"/>
        <end position="31"/>
    </location>
</feature>
<dbReference type="GO" id="GO:0005634">
    <property type="term" value="C:nucleus"/>
    <property type="evidence" value="ECO:0007669"/>
    <property type="project" value="TreeGrafter"/>
</dbReference>
<dbReference type="EMBL" id="HBUF01608224">
    <property type="protein sequence ID" value="CAG6778111.1"/>
    <property type="molecule type" value="Transcribed_RNA"/>
</dbReference>
<dbReference type="InterPro" id="IPR025602">
    <property type="entry name" value="BCP1_family"/>
</dbReference>
<dbReference type="EMBL" id="HBUF01352123">
    <property type="protein sequence ID" value="CAG6714695.1"/>
    <property type="molecule type" value="Transcribed_RNA"/>
</dbReference>
<dbReference type="EMBL" id="HBUF01252906">
    <property type="protein sequence ID" value="CAG6680643.1"/>
    <property type="molecule type" value="Transcribed_RNA"/>
</dbReference>
<dbReference type="EMBL" id="HBUF01608221">
    <property type="protein sequence ID" value="CAG6778108.1"/>
    <property type="molecule type" value="Transcribed_RNA"/>
</dbReference>
<protein>
    <recommendedName>
        <fullName evidence="2">Protein BCCIP homolog</fullName>
    </recommendedName>
</protein>
<dbReference type="PIRSF" id="PIRSF028983">
    <property type="entry name" value="BCP1"/>
    <property type="match status" value="1"/>
</dbReference>
<organism evidence="4">
    <name type="scientific">Cacopsylla melanoneura</name>
    <dbReference type="NCBI Taxonomy" id="428564"/>
    <lineage>
        <taxon>Eukaryota</taxon>
        <taxon>Metazoa</taxon>
        <taxon>Ecdysozoa</taxon>
        <taxon>Arthropoda</taxon>
        <taxon>Hexapoda</taxon>
        <taxon>Insecta</taxon>
        <taxon>Pterygota</taxon>
        <taxon>Neoptera</taxon>
        <taxon>Paraneoptera</taxon>
        <taxon>Hemiptera</taxon>
        <taxon>Sternorrhyncha</taxon>
        <taxon>Psylloidea</taxon>
        <taxon>Psyllidae</taxon>
        <taxon>Psyllinae</taxon>
        <taxon>Cacopsylla</taxon>
    </lineage>
</organism>
<dbReference type="EMBL" id="HBUF01252905">
    <property type="protein sequence ID" value="CAG6680642.1"/>
    <property type="molecule type" value="Transcribed_RNA"/>
</dbReference>
<proteinExistence type="inferred from homology"/>
<comment type="similarity">
    <text evidence="1 2">Belongs to the BCP1 family.</text>
</comment>
<dbReference type="EMBL" id="HBUF01252904">
    <property type="protein sequence ID" value="CAG6680641.1"/>
    <property type="molecule type" value="Transcribed_RNA"/>
</dbReference>